<dbReference type="PRINTS" id="PR00459">
    <property type="entry name" value="ASPEROXIDASE"/>
</dbReference>
<feature type="signal peptide" evidence="10">
    <location>
        <begin position="1"/>
        <end position="48"/>
    </location>
</feature>
<keyword evidence="5" id="KW-0479">Metal-binding</keyword>
<dbReference type="InterPro" id="IPR002207">
    <property type="entry name" value="Peroxidase_I"/>
</dbReference>
<evidence type="ECO:0000256" key="6">
    <source>
        <dbReference type="ARBA" id="ARBA00023002"/>
    </source>
</evidence>
<keyword evidence="6 8" id="KW-0560">Oxidoreductase</keyword>
<dbReference type="Proteomes" id="UP001527925">
    <property type="component" value="Unassembled WGS sequence"/>
</dbReference>
<evidence type="ECO:0000256" key="2">
    <source>
        <dbReference type="ARBA" id="ARBA00005997"/>
    </source>
</evidence>
<comment type="similarity">
    <text evidence="2">Belongs to the peroxidase family. Cytochrome c peroxidase subfamily.</text>
</comment>
<dbReference type="Pfam" id="PF00141">
    <property type="entry name" value="peroxidase"/>
    <property type="match status" value="1"/>
</dbReference>
<dbReference type="Gene3D" id="1.10.420.10">
    <property type="entry name" value="Peroxidase, domain 2"/>
    <property type="match status" value="1"/>
</dbReference>
<keyword evidence="10" id="KW-0732">Signal</keyword>
<evidence type="ECO:0000313" key="13">
    <source>
        <dbReference type="Proteomes" id="UP001527925"/>
    </source>
</evidence>
<protein>
    <recommendedName>
        <fullName evidence="8">Peroxidase</fullName>
        <ecNumber evidence="8">1.11.1.-</ecNumber>
    </recommendedName>
</protein>
<dbReference type="Gene3D" id="1.10.520.10">
    <property type="match status" value="1"/>
</dbReference>
<evidence type="ECO:0000313" key="12">
    <source>
        <dbReference type="EMBL" id="KAL2912606.1"/>
    </source>
</evidence>
<comment type="function">
    <text evidence="1">Destroys radicals which are normally produced within the cells and which are toxic to biological systems.</text>
</comment>
<accession>A0ABR4MZC0</accession>
<organism evidence="12 13">
    <name type="scientific">Polyrhizophydium stewartii</name>
    <dbReference type="NCBI Taxonomy" id="2732419"/>
    <lineage>
        <taxon>Eukaryota</taxon>
        <taxon>Fungi</taxon>
        <taxon>Fungi incertae sedis</taxon>
        <taxon>Chytridiomycota</taxon>
        <taxon>Chytridiomycota incertae sedis</taxon>
        <taxon>Chytridiomycetes</taxon>
        <taxon>Rhizophydiales</taxon>
        <taxon>Rhizophydiales incertae sedis</taxon>
        <taxon>Polyrhizophydium</taxon>
    </lineage>
</organism>
<evidence type="ECO:0000256" key="4">
    <source>
        <dbReference type="ARBA" id="ARBA00022617"/>
    </source>
</evidence>
<dbReference type="PANTHER" id="PTHR31356:SF53">
    <property type="entry name" value="HEME PEROXIDASE"/>
    <property type="match status" value="1"/>
</dbReference>
<keyword evidence="7" id="KW-0408">Iron</keyword>
<feature type="chain" id="PRO_5045441732" description="Peroxidase" evidence="10">
    <location>
        <begin position="49"/>
        <end position="386"/>
    </location>
</feature>
<dbReference type="InterPro" id="IPR019794">
    <property type="entry name" value="Peroxidases_AS"/>
</dbReference>
<dbReference type="PROSITE" id="PS50873">
    <property type="entry name" value="PEROXIDASE_4"/>
    <property type="match status" value="1"/>
</dbReference>
<keyword evidence="13" id="KW-1185">Reference proteome</keyword>
<proteinExistence type="inferred from homology"/>
<dbReference type="EMBL" id="JADGIZ020000061">
    <property type="protein sequence ID" value="KAL2912606.1"/>
    <property type="molecule type" value="Genomic_DNA"/>
</dbReference>
<reference evidence="12 13" key="1">
    <citation type="submission" date="2023-09" db="EMBL/GenBank/DDBJ databases">
        <title>Pangenome analysis of Batrachochytrium dendrobatidis and related Chytrids.</title>
        <authorList>
            <person name="Yacoub M.N."/>
            <person name="Stajich J.E."/>
            <person name="James T.Y."/>
        </authorList>
    </citation>
    <scope>NUCLEOTIDE SEQUENCE [LARGE SCALE GENOMIC DNA]</scope>
    <source>
        <strain evidence="12 13">JEL0888</strain>
    </source>
</reference>
<feature type="domain" description="Plant heme peroxidase family profile" evidence="11">
    <location>
        <begin position="134"/>
        <end position="372"/>
    </location>
</feature>
<dbReference type="SUPFAM" id="SSF48113">
    <property type="entry name" value="Heme-dependent peroxidases"/>
    <property type="match status" value="1"/>
</dbReference>
<dbReference type="PANTHER" id="PTHR31356">
    <property type="entry name" value="THYLAKOID LUMENAL 29 KDA PROTEIN, CHLOROPLASTIC-RELATED"/>
    <property type="match status" value="1"/>
</dbReference>
<evidence type="ECO:0000259" key="11">
    <source>
        <dbReference type="PROSITE" id="PS50873"/>
    </source>
</evidence>
<comment type="caution">
    <text evidence="12">The sequence shown here is derived from an EMBL/GenBank/DDBJ whole genome shotgun (WGS) entry which is preliminary data.</text>
</comment>
<evidence type="ECO:0000256" key="5">
    <source>
        <dbReference type="ARBA" id="ARBA00022723"/>
    </source>
</evidence>
<gene>
    <name evidence="12" type="ORF">HK105_207914</name>
</gene>
<keyword evidence="3 8" id="KW-0575">Peroxidase</keyword>
<keyword evidence="4" id="KW-0349">Heme</keyword>
<dbReference type="PRINTS" id="PR00458">
    <property type="entry name" value="PEROXIDASE"/>
</dbReference>
<evidence type="ECO:0000256" key="9">
    <source>
        <dbReference type="SAM" id="MobiDB-lite"/>
    </source>
</evidence>
<dbReference type="InterPro" id="IPR010255">
    <property type="entry name" value="Haem_peroxidase_sf"/>
</dbReference>
<sequence>MLPTPASLAAATAAAAGTPPQRSSGRRALSAALLMLAAPALLVAPAAAQSVSVLGSREAAQAAADQLVFFLQAPGNCLQVNSDLPASAPSKNLAALWIRAVFHDAGTWVPTGSPTGGANAGIMSFLNQTENGGIADSIAPKFQQNTKVSISKADAIALGGVVSVAHCGGPSITYSPGRVDTTTPANPTGRLPSATEAFDSVLTKLRRMGWSNEDIVALVTGSHTMGGVHGAITPEITNKPFVPFDTTPGVFDNDVFKRSLAGKCVLPVDCSIAKDATLRPIVEKYANDQQAFFTQYAISFAKLMGQTNDTTLLPSVPVTIALHKNLFAEGTTDENGNVLSGSSTTAAGSSPTNPSKAAAGEGSVVQRCVTVAAVWAAGWFLYSRLM</sequence>
<feature type="compositionally biased region" description="Low complexity" evidence="9">
    <location>
        <begin position="340"/>
        <end position="350"/>
    </location>
</feature>
<evidence type="ECO:0000256" key="1">
    <source>
        <dbReference type="ARBA" id="ARBA00003917"/>
    </source>
</evidence>
<dbReference type="InterPro" id="IPR002016">
    <property type="entry name" value="Haem_peroxidase"/>
</dbReference>
<name>A0ABR4MZC0_9FUNG</name>
<evidence type="ECO:0000256" key="8">
    <source>
        <dbReference type="RuleBase" id="RU363051"/>
    </source>
</evidence>
<dbReference type="EC" id="1.11.1.-" evidence="8"/>
<evidence type="ECO:0000256" key="10">
    <source>
        <dbReference type="SAM" id="SignalP"/>
    </source>
</evidence>
<feature type="region of interest" description="Disordered" evidence="9">
    <location>
        <begin position="333"/>
        <end position="358"/>
    </location>
</feature>
<evidence type="ECO:0000256" key="7">
    <source>
        <dbReference type="ARBA" id="ARBA00023004"/>
    </source>
</evidence>
<dbReference type="InterPro" id="IPR044831">
    <property type="entry name" value="Ccp1-like"/>
</dbReference>
<dbReference type="PROSITE" id="PS00436">
    <property type="entry name" value="PEROXIDASE_2"/>
    <property type="match status" value="1"/>
</dbReference>
<evidence type="ECO:0000256" key="3">
    <source>
        <dbReference type="ARBA" id="ARBA00022559"/>
    </source>
</evidence>